<accession>A0A382YTD0</accession>
<sequence>MTDTEKPLFKLTQESKWAFYTLHKWVHDKKNVYGEVKESSKWAIVYVRGIYNNSVPSSFTLKVDEKNPFEILGENIEAIEDDDSEVAVSVNQRRSGKDDPRVDAKTLQECEEELRISMYGMQEGMLEDEGWKLVGKRVGFAHGEVTVEKVLDVDS</sequence>
<organism evidence="1">
    <name type="scientific">marine metagenome</name>
    <dbReference type="NCBI Taxonomy" id="408172"/>
    <lineage>
        <taxon>unclassified sequences</taxon>
        <taxon>metagenomes</taxon>
        <taxon>ecological metagenomes</taxon>
    </lineage>
</organism>
<name>A0A382YTD0_9ZZZZ</name>
<protein>
    <submittedName>
        <fullName evidence="1">Uncharacterized protein</fullName>
    </submittedName>
</protein>
<dbReference type="EMBL" id="UINC01178404">
    <property type="protein sequence ID" value="SVD86536.1"/>
    <property type="molecule type" value="Genomic_DNA"/>
</dbReference>
<evidence type="ECO:0000313" key="1">
    <source>
        <dbReference type="EMBL" id="SVD86536.1"/>
    </source>
</evidence>
<dbReference type="AlphaFoldDB" id="A0A382YTD0"/>
<reference evidence="1" key="1">
    <citation type="submission" date="2018-05" db="EMBL/GenBank/DDBJ databases">
        <authorList>
            <person name="Lanie J.A."/>
            <person name="Ng W.-L."/>
            <person name="Kazmierczak K.M."/>
            <person name="Andrzejewski T.M."/>
            <person name="Davidsen T.M."/>
            <person name="Wayne K.J."/>
            <person name="Tettelin H."/>
            <person name="Glass J.I."/>
            <person name="Rusch D."/>
            <person name="Podicherti R."/>
            <person name="Tsui H.-C.T."/>
            <person name="Winkler M.E."/>
        </authorList>
    </citation>
    <scope>NUCLEOTIDE SEQUENCE</scope>
</reference>
<proteinExistence type="predicted"/>
<gene>
    <name evidence="1" type="ORF">METZ01_LOCUS439390</name>
</gene>